<keyword evidence="2" id="KW-0436">Ligase</keyword>
<dbReference type="PANTHER" id="PTHR18866:SF33">
    <property type="entry name" value="METHYLCROTONOYL-COA CARBOXYLASE SUBUNIT ALPHA, MITOCHONDRIAL-RELATED"/>
    <property type="match status" value="1"/>
</dbReference>
<dbReference type="PROSITE" id="PS50979">
    <property type="entry name" value="BC"/>
    <property type="match status" value="1"/>
</dbReference>
<dbReference type="InterPro" id="IPR050856">
    <property type="entry name" value="Biotin_carboxylase_complex"/>
</dbReference>
<name>A0ABV6ZDS1_9HYPH</name>
<evidence type="ECO:0000259" key="8">
    <source>
        <dbReference type="PROSITE" id="PS50975"/>
    </source>
</evidence>
<feature type="domain" description="Biotin carboxylation" evidence="9">
    <location>
        <begin position="1"/>
        <end position="443"/>
    </location>
</feature>
<evidence type="ECO:0000256" key="3">
    <source>
        <dbReference type="ARBA" id="ARBA00022741"/>
    </source>
</evidence>
<reference evidence="10 11" key="1">
    <citation type="submission" date="2024-09" db="EMBL/GenBank/DDBJ databases">
        <title>Description of Labrys sedimenti sp. nov., isolated from a diclofenac-degrading enrichment culture, and genome-based reclassification of Labrys portucalensis as a later heterotypic synonym of Labrys neptuniae.</title>
        <authorList>
            <person name="Tancsics A."/>
            <person name="Csepanyi A."/>
        </authorList>
    </citation>
    <scope>NUCLEOTIDE SEQUENCE [LARGE SCALE GENOMIC DNA]</scope>
    <source>
        <strain evidence="10 11">LMG 23412</strain>
    </source>
</reference>
<dbReference type="Pfam" id="PF02786">
    <property type="entry name" value="CPSase_L_D2"/>
    <property type="match status" value="1"/>
</dbReference>
<sequence>MKKVLIANRGEIAVRVIRACADYGVASVAVYADADIDALHARMADEAYGLGGDKPAETYLDIDKLIAIARRSGADAVHPGYGFLSERASFAQAVIDAGLTWIGPPPSAIEQLGDKVQARKLALAVGAPLVAGTADPVGGPDEVLAFAEEHGLPIAIKAAFGGGGRGLKVAWRMDEVAELYDSAVREAVTAFGRGECFVEQYLDRPRHIEAQVIADSHGHVVVVGTRDCSLQRRNQKLVEEAPAPFLSEEQRARIHQAARDICAKAGYVSAGTVEFLLSASGAISFLEVNTRLQVEHPVTEETAGIDLVVEQLRVADGHPLSITETPAPRGHALEFRINAEDVGRGFLPAPGLITAFEPPSGPGIRLDTGVAAGSTIPGSFDSLMAKLIVTGATRGEAVARARRALAEFRIEGVASVLPFHRTVIGHTDFTGEQDFKVHTRWIETDFAATLAAATRPEPLPAATLLRTAVEIDGRRVTLGLPPALLGGLQAVPSAAPATAAPAESSPDAVMAPMAGTLRSWQVEDGAEVAEGDAVAVMEAMKMEMQIKAHRAGKLAQEIEAGTTVTAGMVMARIG</sequence>
<keyword evidence="5" id="KW-0092">Biotin</keyword>
<evidence type="ECO:0000256" key="2">
    <source>
        <dbReference type="ARBA" id="ARBA00022598"/>
    </source>
</evidence>
<dbReference type="InterPro" id="IPR000089">
    <property type="entry name" value="Biotin_lipoyl"/>
</dbReference>
<dbReference type="PANTHER" id="PTHR18866">
    <property type="entry name" value="CARBOXYLASE:PYRUVATE/ACETYL-COA/PROPIONYL-COA CARBOXYLASE"/>
    <property type="match status" value="1"/>
</dbReference>
<gene>
    <name evidence="10" type="ORF">ACETRX_11670</name>
</gene>
<accession>A0ABV6ZDS1</accession>
<dbReference type="Pfam" id="PF02785">
    <property type="entry name" value="Biotin_carb_C"/>
    <property type="match status" value="1"/>
</dbReference>
<evidence type="ECO:0000259" key="7">
    <source>
        <dbReference type="PROSITE" id="PS50968"/>
    </source>
</evidence>
<evidence type="ECO:0000256" key="5">
    <source>
        <dbReference type="ARBA" id="ARBA00023267"/>
    </source>
</evidence>
<dbReference type="Gene3D" id="3.40.50.20">
    <property type="match status" value="1"/>
</dbReference>
<dbReference type="PROSITE" id="PS50968">
    <property type="entry name" value="BIOTINYL_LIPOYL"/>
    <property type="match status" value="1"/>
</dbReference>
<dbReference type="CDD" id="cd06850">
    <property type="entry name" value="biotinyl_domain"/>
    <property type="match status" value="1"/>
</dbReference>
<dbReference type="SMART" id="SM00878">
    <property type="entry name" value="Biotin_carb_C"/>
    <property type="match status" value="1"/>
</dbReference>
<dbReference type="SUPFAM" id="SSF51230">
    <property type="entry name" value="Single hybrid motif"/>
    <property type="match status" value="1"/>
</dbReference>
<dbReference type="Proteomes" id="UP001595190">
    <property type="component" value="Unassembled WGS sequence"/>
</dbReference>
<feature type="domain" description="ATP-grasp" evidence="8">
    <location>
        <begin position="115"/>
        <end position="316"/>
    </location>
</feature>
<evidence type="ECO:0000256" key="1">
    <source>
        <dbReference type="ARBA" id="ARBA00001953"/>
    </source>
</evidence>
<comment type="cofactor">
    <cofactor evidence="1">
        <name>biotin</name>
        <dbReference type="ChEBI" id="CHEBI:57586"/>
    </cofactor>
</comment>
<dbReference type="InterPro" id="IPR011764">
    <property type="entry name" value="Biotin_carboxylation_dom"/>
</dbReference>
<proteinExistence type="predicted"/>
<evidence type="ECO:0000313" key="10">
    <source>
        <dbReference type="EMBL" id="MFC2250273.1"/>
    </source>
</evidence>
<feature type="domain" description="Lipoyl-binding" evidence="7">
    <location>
        <begin position="500"/>
        <end position="574"/>
    </location>
</feature>
<dbReference type="PROSITE" id="PS50975">
    <property type="entry name" value="ATP_GRASP"/>
    <property type="match status" value="1"/>
</dbReference>
<dbReference type="InterPro" id="IPR016185">
    <property type="entry name" value="PreATP-grasp_dom_sf"/>
</dbReference>
<protein>
    <submittedName>
        <fullName evidence="10">Biotin carboxylase N-terminal domain-containing protein</fullName>
    </submittedName>
</protein>
<dbReference type="InterPro" id="IPR011761">
    <property type="entry name" value="ATP-grasp"/>
</dbReference>
<dbReference type="RefSeq" id="WP_394310710.1">
    <property type="nucleotide sequence ID" value="NZ_JBHGPK010000003.1"/>
</dbReference>
<dbReference type="SUPFAM" id="SSF52440">
    <property type="entry name" value="PreATP-grasp domain"/>
    <property type="match status" value="1"/>
</dbReference>
<dbReference type="InterPro" id="IPR013815">
    <property type="entry name" value="ATP_grasp_subdomain_1"/>
</dbReference>
<organism evidence="10 11">
    <name type="scientific">Labrys neptuniae</name>
    <dbReference type="NCBI Taxonomy" id="376174"/>
    <lineage>
        <taxon>Bacteria</taxon>
        <taxon>Pseudomonadati</taxon>
        <taxon>Pseudomonadota</taxon>
        <taxon>Alphaproteobacteria</taxon>
        <taxon>Hyphomicrobiales</taxon>
        <taxon>Xanthobacteraceae</taxon>
        <taxon>Labrys</taxon>
    </lineage>
</organism>
<dbReference type="InterPro" id="IPR005481">
    <property type="entry name" value="BC-like_N"/>
</dbReference>
<dbReference type="InterPro" id="IPR011054">
    <property type="entry name" value="Rudment_hybrid_motif"/>
</dbReference>
<dbReference type="Gene3D" id="3.30.470.20">
    <property type="entry name" value="ATP-grasp fold, B domain"/>
    <property type="match status" value="1"/>
</dbReference>
<dbReference type="PROSITE" id="PS00867">
    <property type="entry name" value="CPSASE_2"/>
    <property type="match status" value="1"/>
</dbReference>
<dbReference type="Pfam" id="PF00364">
    <property type="entry name" value="Biotin_lipoyl"/>
    <property type="match status" value="1"/>
</dbReference>
<comment type="caution">
    <text evidence="10">The sequence shown here is derived from an EMBL/GenBank/DDBJ whole genome shotgun (WGS) entry which is preliminary data.</text>
</comment>
<evidence type="ECO:0000256" key="4">
    <source>
        <dbReference type="ARBA" id="ARBA00022840"/>
    </source>
</evidence>
<evidence type="ECO:0000259" key="9">
    <source>
        <dbReference type="PROSITE" id="PS50979"/>
    </source>
</evidence>
<evidence type="ECO:0000256" key="6">
    <source>
        <dbReference type="PROSITE-ProRule" id="PRU00409"/>
    </source>
</evidence>
<dbReference type="SUPFAM" id="SSF51246">
    <property type="entry name" value="Rudiment single hybrid motif"/>
    <property type="match status" value="1"/>
</dbReference>
<dbReference type="SUPFAM" id="SSF56059">
    <property type="entry name" value="Glutathione synthetase ATP-binding domain-like"/>
    <property type="match status" value="1"/>
</dbReference>
<dbReference type="Pfam" id="PF00289">
    <property type="entry name" value="Biotin_carb_N"/>
    <property type="match status" value="1"/>
</dbReference>
<dbReference type="EMBL" id="JBHGPK010000003">
    <property type="protein sequence ID" value="MFC2250273.1"/>
    <property type="molecule type" value="Genomic_DNA"/>
</dbReference>
<dbReference type="InterPro" id="IPR011053">
    <property type="entry name" value="Single_hybrid_motif"/>
</dbReference>
<keyword evidence="4 6" id="KW-0067">ATP-binding</keyword>
<dbReference type="InterPro" id="IPR001882">
    <property type="entry name" value="Biotin_BS"/>
</dbReference>
<dbReference type="Gene3D" id="2.40.50.100">
    <property type="match status" value="1"/>
</dbReference>
<dbReference type="InterPro" id="IPR005479">
    <property type="entry name" value="CPAse_ATP-bd"/>
</dbReference>
<keyword evidence="3 6" id="KW-0547">Nucleotide-binding</keyword>
<dbReference type="PROSITE" id="PS00188">
    <property type="entry name" value="BIOTIN"/>
    <property type="match status" value="1"/>
</dbReference>
<evidence type="ECO:0000313" key="11">
    <source>
        <dbReference type="Proteomes" id="UP001595190"/>
    </source>
</evidence>
<dbReference type="InterPro" id="IPR005482">
    <property type="entry name" value="Biotin_COase_C"/>
</dbReference>
<dbReference type="Gene3D" id="3.30.1490.20">
    <property type="entry name" value="ATP-grasp fold, A domain"/>
    <property type="match status" value="1"/>
</dbReference>